<dbReference type="HOGENOM" id="CLU_1855283_0_0_1"/>
<dbReference type="GeneID" id="27320637"/>
<dbReference type="EMBL" id="KN847521">
    <property type="protein sequence ID" value="KIV95100.1"/>
    <property type="molecule type" value="Genomic_DNA"/>
</dbReference>
<dbReference type="RefSeq" id="XP_016226674.1">
    <property type="nucleotide sequence ID" value="XM_016367156.1"/>
</dbReference>
<evidence type="ECO:0000313" key="2">
    <source>
        <dbReference type="Proteomes" id="UP000054302"/>
    </source>
</evidence>
<sequence length="138" mass="15206">MNLAMCVSTSILPTFPVLHILNPYFLAHSVLNQYPQESTDHHKHGVLVCDKLLILHPPPVRSPGTPILLSQQFSYRNPAIVGHLTCVDSPSTAAPAMCYSLITYKCGHTRKSYALDCKCEKQRSVGPSSFRCSDHCPG</sequence>
<reference evidence="1 2" key="1">
    <citation type="submission" date="2015-01" db="EMBL/GenBank/DDBJ databases">
        <title>The Genome Sequence of Exophiala mesophila CBS40295.</title>
        <authorList>
            <consortium name="The Broad Institute Genomics Platform"/>
            <person name="Cuomo C."/>
            <person name="de Hoog S."/>
            <person name="Gorbushina A."/>
            <person name="Stielow B."/>
            <person name="Teixiera M."/>
            <person name="Abouelleil A."/>
            <person name="Chapman S.B."/>
            <person name="Priest M."/>
            <person name="Young S.K."/>
            <person name="Wortman J."/>
            <person name="Nusbaum C."/>
            <person name="Birren B."/>
        </authorList>
    </citation>
    <scope>NUCLEOTIDE SEQUENCE [LARGE SCALE GENOMIC DNA]</scope>
    <source>
        <strain evidence="1 2">CBS 40295</strain>
    </source>
</reference>
<dbReference type="AlphaFoldDB" id="A0A0D1X023"/>
<proteinExistence type="predicted"/>
<organism evidence="1 2">
    <name type="scientific">Exophiala mesophila</name>
    <name type="common">Black yeast-like fungus</name>
    <dbReference type="NCBI Taxonomy" id="212818"/>
    <lineage>
        <taxon>Eukaryota</taxon>
        <taxon>Fungi</taxon>
        <taxon>Dikarya</taxon>
        <taxon>Ascomycota</taxon>
        <taxon>Pezizomycotina</taxon>
        <taxon>Eurotiomycetes</taxon>
        <taxon>Chaetothyriomycetidae</taxon>
        <taxon>Chaetothyriales</taxon>
        <taxon>Herpotrichiellaceae</taxon>
        <taxon>Exophiala</taxon>
    </lineage>
</organism>
<accession>A0A0D1X023</accession>
<dbReference type="Proteomes" id="UP000054302">
    <property type="component" value="Unassembled WGS sequence"/>
</dbReference>
<keyword evidence="2" id="KW-1185">Reference proteome</keyword>
<evidence type="ECO:0000313" key="1">
    <source>
        <dbReference type="EMBL" id="KIV95100.1"/>
    </source>
</evidence>
<name>A0A0D1X023_EXOME</name>
<gene>
    <name evidence="1" type="ORF">PV10_02792</name>
</gene>
<protein>
    <submittedName>
        <fullName evidence="1">Uncharacterized protein</fullName>
    </submittedName>
</protein>
<dbReference type="VEuPathDB" id="FungiDB:PV10_02792"/>